<dbReference type="EMBL" id="LR590481">
    <property type="protein sequence ID" value="VTQ94439.1"/>
    <property type="molecule type" value="Genomic_DNA"/>
</dbReference>
<dbReference type="GO" id="GO:0016787">
    <property type="term" value="F:hydrolase activity"/>
    <property type="evidence" value="ECO:0007669"/>
    <property type="project" value="UniProtKB-KW"/>
</dbReference>
<proteinExistence type="predicted"/>
<protein>
    <submittedName>
        <fullName evidence="1">Zinc-dependent hydrolase</fullName>
    </submittedName>
</protein>
<keyword evidence="1" id="KW-0378">Hydrolase</keyword>
<evidence type="ECO:0000313" key="1">
    <source>
        <dbReference type="EMBL" id="VTQ94439.1"/>
    </source>
</evidence>
<name>A0A4U9RQT3_HATHI</name>
<sequence length="213" mass="24489">MKIKWLGHSSFLIISKNDKKILIDPFDDTIGYEVYKEKADILLISHHHFDHNCLQYVSGDYVVIDSHGKFLIDDIKIKGFKSYHDKFNGAKRGENTIFKVEVDGITLCHLGDLGHLLTLKEIQILGNINILLIPVGGNYTIDNKEAYSVCRSIKSNLVIPMHYKTPRLNFELSGIEDFLINFTHSEKIDSNILDIEDLQPIRNLENKLFILDY</sequence>
<dbReference type="RefSeq" id="WP_138210859.1">
    <property type="nucleotide sequence ID" value="NZ_CBCRUQ010000002.1"/>
</dbReference>
<reference evidence="1 2" key="1">
    <citation type="submission" date="2019-05" db="EMBL/GenBank/DDBJ databases">
        <authorList>
            <consortium name="Pathogen Informatics"/>
        </authorList>
    </citation>
    <scope>NUCLEOTIDE SEQUENCE [LARGE SCALE GENOMIC DNA]</scope>
    <source>
        <strain evidence="1 2">NCTC503</strain>
    </source>
</reference>
<dbReference type="PANTHER" id="PTHR42967:SF1">
    <property type="entry name" value="MBL FOLD METALLO-HYDROLASE"/>
    <property type="match status" value="1"/>
</dbReference>
<evidence type="ECO:0000313" key="2">
    <source>
        <dbReference type="Proteomes" id="UP000308489"/>
    </source>
</evidence>
<dbReference type="OrthoDB" id="9789133at2"/>
<dbReference type="PANTHER" id="PTHR42967">
    <property type="entry name" value="METAL DEPENDENT HYDROLASE"/>
    <property type="match status" value="1"/>
</dbReference>
<organism evidence="1 2">
    <name type="scientific">Hathewaya histolytica</name>
    <name type="common">Clostridium histolyticum</name>
    <dbReference type="NCBI Taxonomy" id="1498"/>
    <lineage>
        <taxon>Bacteria</taxon>
        <taxon>Bacillati</taxon>
        <taxon>Bacillota</taxon>
        <taxon>Clostridia</taxon>
        <taxon>Eubacteriales</taxon>
        <taxon>Clostridiaceae</taxon>
        <taxon>Hathewaya</taxon>
    </lineage>
</organism>
<dbReference type="AlphaFoldDB" id="A0A4U9RQT3"/>
<dbReference type="Pfam" id="PF13483">
    <property type="entry name" value="Lactamase_B_3"/>
    <property type="match status" value="1"/>
</dbReference>
<dbReference type="KEGG" id="hhw:NCTC503_02323"/>
<dbReference type="InterPro" id="IPR036866">
    <property type="entry name" value="RibonucZ/Hydroxyglut_hydro"/>
</dbReference>
<dbReference type="Proteomes" id="UP000308489">
    <property type="component" value="Chromosome 1"/>
</dbReference>
<accession>A0A4U9RQT3</accession>
<gene>
    <name evidence="1" type="ORF">NCTC503_02323</name>
</gene>
<dbReference type="Gene3D" id="3.60.15.10">
    <property type="entry name" value="Ribonuclease Z/Hydroxyacylglutathione hydrolase-like"/>
    <property type="match status" value="1"/>
</dbReference>
<dbReference type="SUPFAM" id="SSF56281">
    <property type="entry name" value="Metallo-hydrolase/oxidoreductase"/>
    <property type="match status" value="1"/>
</dbReference>
<keyword evidence="2" id="KW-1185">Reference proteome</keyword>